<protein>
    <submittedName>
        <fullName evidence="1">Uncharacterized protein</fullName>
    </submittedName>
</protein>
<reference evidence="1 2" key="1">
    <citation type="journal article" date="2017" name="BMC Genomics">
        <title>Genome sequencing of 39 Akkermansia muciniphila isolates reveals its population structure, genomic and functional diverisity, and global distribution in mammalian gut microbiotas.</title>
        <authorList>
            <person name="Guo X."/>
            <person name="Li S."/>
            <person name="Zhang J."/>
            <person name="Wu F."/>
            <person name="Li X."/>
            <person name="Wu D."/>
            <person name="Zhang M."/>
            <person name="Ou Z."/>
            <person name="Jie Z."/>
            <person name="Yan Q."/>
            <person name="Li P."/>
            <person name="Yi J."/>
            <person name="Peng Y."/>
        </authorList>
    </citation>
    <scope>NUCLEOTIDE SEQUENCE [LARGE SCALE GENOMIC DNA]</scope>
    <source>
        <strain evidence="1 2">GP24</strain>
    </source>
</reference>
<dbReference type="AlphaFoldDB" id="A0A2N8HEE8"/>
<comment type="caution">
    <text evidence="1">The sequence shown here is derived from an EMBL/GenBank/DDBJ whole genome shotgun (WGS) entry which is preliminary data.</text>
</comment>
<dbReference type="Proteomes" id="UP000236000">
    <property type="component" value="Unassembled WGS sequence"/>
</dbReference>
<sequence length="60" mass="6448">MMALPVNGGYFHTCKNTGFFPSAPETALPGKKKRNSARCFSAAGIICWQEKQTGCKNGVP</sequence>
<name>A0A2N8HEE8_9BACT</name>
<evidence type="ECO:0000313" key="2">
    <source>
        <dbReference type="Proteomes" id="UP000236000"/>
    </source>
</evidence>
<accession>A0A2N8HEE8</accession>
<evidence type="ECO:0000313" key="1">
    <source>
        <dbReference type="EMBL" id="PNC18299.1"/>
    </source>
</evidence>
<dbReference type="EMBL" id="PJKA01000010">
    <property type="protein sequence ID" value="PNC18299.1"/>
    <property type="molecule type" value="Genomic_DNA"/>
</dbReference>
<organism evidence="1 2">
    <name type="scientific">Akkermansia muciniphila</name>
    <dbReference type="NCBI Taxonomy" id="239935"/>
    <lineage>
        <taxon>Bacteria</taxon>
        <taxon>Pseudomonadati</taxon>
        <taxon>Verrucomicrobiota</taxon>
        <taxon>Verrucomicrobiia</taxon>
        <taxon>Verrucomicrobiales</taxon>
        <taxon>Akkermansiaceae</taxon>
        <taxon>Akkermansia</taxon>
    </lineage>
</organism>
<proteinExistence type="predicted"/>
<gene>
    <name evidence="1" type="ORF">CXU22_06645</name>
</gene>